<evidence type="ECO:0000313" key="2">
    <source>
        <dbReference type="EMBL" id="KAK7590698.1"/>
    </source>
</evidence>
<sequence>MFSETVNRSWYRAHICTPLPAPVAHFYVISPYFLLLTDGCETLRPVMLWQGSGLNTTAASGNRNMLLHQNDSKMMPPPVMLPRRSSVPMIVPDGLAANVNTDAGSVTSDEMTPLTNATAAAAAVVAAANQMAASNQYVPTSYNSLPDVPIIQDFARNFHAISDVEHPTLKTEPGLKVEPLPEPSASTGNLVEVSQPSSVCRSSIESGSMSTANMYLGDESYLYKSASEMYSSVVSKTEPRSSPTEELTTAFDVGSSATPMMTANSMSNLMLPTSHPAHGYLSSSSMSDSNDMMVSMSSPSSNSSVSSASSGSVILEKQLPEKMSDMMATSLGEASAFKRLLSPQSSPPQQLQQMQQPLNSCSLKQATSYDNLRSPFCYQNMVSQPAITEANVTNVYHQNYLNLEPSSRQLTSPNESVSSMMFKNQQSVNGSASSGVNANPPKPLSPLAMSMIENSLMSDMMRQPKSSPPRTTNFGGTTMSMTKTFNTPKSYLDSSSQGTLSLSEYVPSALVSNPASTVPKLEELVNSAADSHIRSGNATAAAAAAAASSAVASMSLLGDSSTAVSNAAAGSCNSSNAQLALTSFLAEPQRNDVLSSVICNTPTTVSGSCGVMAENSMLVPRGSESTAPASVYQSCGGASMVELSVATAAAASNVNKQMNVLEMKSAKDEKSMSLNAVQAQQMGKKTPEGMFSAEISRMSDRDLLNYINPSCFDEGKPHF</sequence>
<dbReference type="AlphaFoldDB" id="A0AAN9TG09"/>
<feature type="region of interest" description="Disordered" evidence="1">
    <location>
        <begin position="461"/>
        <end position="480"/>
    </location>
</feature>
<feature type="region of interest" description="Disordered" evidence="1">
    <location>
        <begin position="425"/>
        <end position="445"/>
    </location>
</feature>
<organism evidence="2 3">
    <name type="scientific">Parthenolecanium corni</name>
    <dbReference type="NCBI Taxonomy" id="536013"/>
    <lineage>
        <taxon>Eukaryota</taxon>
        <taxon>Metazoa</taxon>
        <taxon>Ecdysozoa</taxon>
        <taxon>Arthropoda</taxon>
        <taxon>Hexapoda</taxon>
        <taxon>Insecta</taxon>
        <taxon>Pterygota</taxon>
        <taxon>Neoptera</taxon>
        <taxon>Paraneoptera</taxon>
        <taxon>Hemiptera</taxon>
        <taxon>Sternorrhyncha</taxon>
        <taxon>Coccoidea</taxon>
        <taxon>Coccidae</taxon>
        <taxon>Parthenolecanium</taxon>
    </lineage>
</organism>
<keyword evidence="3" id="KW-1185">Reference proteome</keyword>
<name>A0AAN9TG09_9HEMI</name>
<evidence type="ECO:0000256" key="1">
    <source>
        <dbReference type="SAM" id="MobiDB-lite"/>
    </source>
</evidence>
<feature type="compositionally biased region" description="Polar residues" evidence="1">
    <location>
        <begin position="184"/>
        <end position="194"/>
    </location>
</feature>
<feature type="compositionally biased region" description="Polar residues" evidence="1">
    <location>
        <begin position="425"/>
        <end position="437"/>
    </location>
</feature>
<dbReference type="EMBL" id="JBBCAQ010000022">
    <property type="protein sequence ID" value="KAK7590698.1"/>
    <property type="molecule type" value="Genomic_DNA"/>
</dbReference>
<feature type="compositionally biased region" description="Polar residues" evidence="1">
    <location>
        <begin position="464"/>
        <end position="480"/>
    </location>
</feature>
<reference evidence="2 3" key="1">
    <citation type="submission" date="2024-03" db="EMBL/GenBank/DDBJ databases">
        <title>Adaptation during the transition from Ophiocordyceps entomopathogen to insect associate is accompanied by gene loss and intensified selection.</title>
        <authorList>
            <person name="Ward C.M."/>
            <person name="Onetto C.A."/>
            <person name="Borneman A.R."/>
        </authorList>
    </citation>
    <scope>NUCLEOTIDE SEQUENCE [LARGE SCALE GENOMIC DNA]</scope>
    <source>
        <strain evidence="2">AWRI1</strain>
        <tissue evidence="2">Single Adult Female</tissue>
    </source>
</reference>
<accession>A0AAN9TG09</accession>
<protein>
    <submittedName>
        <fullName evidence="2">Uncharacterized protein</fullName>
    </submittedName>
</protein>
<evidence type="ECO:0000313" key="3">
    <source>
        <dbReference type="Proteomes" id="UP001367676"/>
    </source>
</evidence>
<dbReference type="Proteomes" id="UP001367676">
    <property type="component" value="Unassembled WGS sequence"/>
</dbReference>
<proteinExistence type="predicted"/>
<feature type="region of interest" description="Disordered" evidence="1">
    <location>
        <begin position="172"/>
        <end position="194"/>
    </location>
</feature>
<gene>
    <name evidence="2" type="ORF">V9T40_002311</name>
</gene>
<comment type="caution">
    <text evidence="2">The sequence shown here is derived from an EMBL/GenBank/DDBJ whole genome shotgun (WGS) entry which is preliminary data.</text>
</comment>